<keyword evidence="3" id="KW-0809">Transit peptide</keyword>
<feature type="region of interest" description="Disordered" evidence="4">
    <location>
        <begin position="111"/>
        <end position="139"/>
    </location>
</feature>
<evidence type="ECO:0000313" key="6">
    <source>
        <dbReference type="Proteomes" id="UP001605036"/>
    </source>
</evidence>
<protein>
    <recommendedName>
        <fullName evidence="7">Mitochondrial transcription termination factor</fullName>
    </recommendedName>
</protein>
<name>A0ABD1ZGA9_9MARC</name>
<sequence length="566" mass="63273">MTALSRLSCVSFLPGSCLRSLGKFRSRAAMLSSLRGSAQIASLQIAKLEGLSDNSPQFHGLPKCGVSSLLKTSDSVPRQLKPHFFTSHRISPGFVSTFLITSRKASTRSRSRAEAIARHSVAQPSSLDGQEEPEPEEYENELVARDHVHRYLQSEGIDVTELEDVGLPPSVAVMRERVTFLRKIGLTTKDINGYPLMVGCSVKKNLVPVLSYLEKLNVEAKSLPEIIRKYPMVLSSSVVMDLEPVIDFLLGIGIQKDALGRVLTRYPDILGFKIEGTMSTSVAYLVSLGVNLREIGPMVTEYPEILGMRVGNNIKPKVDYLLNLGIPKLVMAKILEVKPFILGFDLDNKMQPCVKDLVELGVKEENVGKVIIQYADILGLDVKHRLDSKMGWLTKQAGVKREDIGQIIERLPQILAININLAQERVDFLKESGFSVEEIGSMVARCPQILAISIEEALRPNLYFFLADMKRPLSELVEYPAYFTYSLQSRIRPRYIAIEQRDIKCSLAWFLSCSDAKFNERLEVEFVDRPDENDSEDTFIMGGRVKIKGEDLTEALDSDDEFAENP</sequence>
<proteinExistence type="inferred from homology"/>
<keyword evidence="2" id="KW-0806">Transcription termination</keyword>
<keyword evidence="2" id="KW-0805">Transcription regulation</keyword>
<evidence type="ECO:0008006" key="7">
    <source>
        <dbReference type="Google" id="ProtNLM"/>
    </source>
</evidence>
<dbReference type="PANTHER" id="PTHR13068:SF24">
    <property type="entry name" value="EXPRESSED PROTEIN"/>
    <property type="match status" value="1"/>
</dbReference>
<keyword evidence="6" id="KW-1185">Reference proteome</keyword>
<dbReference type="Proteomes" id="UP001605036">
    <property type="component" value="Unassembled WGS sequence"/>
</dbReference>
<dbReference type="InterPro" id="IPR003690">
    <property type="entry name" value="MTERF"/>
</dbReference>
<dbReference type="Gene3D" id="1.25.70.10">
    <property type="entry name" value="Transcription termination factor 3, mitochondrial"/>
    <property type="match status" value="1"/>
</dbReference>
<dbReference type="GO" id="GO:0006353">
    <property type="term" value="P:DNA-templated transcription termination"/>
    <property type="evidence" value="ECO:0007669"/>
    <property type="project" value="UniProtKB-KW"/>
</dbReference>
<evidence type="ECO:0000313" key="5">
    <source>
        <dbReference type="EMBL" id="KAL2650459.1"/>
    </source>
</evidence>
<gene>
    <name evidence="5" type="ORF">R1flu_018587</name>
</gene>
<reference evidence="5 6" key="1">
    <citation type="submission" date="2024-09" db="EMBL/GenBank/DDBJ databases">
        <title>Chromosome-scale assembly of Riccia fluitans.</title>
        <authorList>
            <person name="Paukszto L."/>
            <person name="Sawicki J."/>
            <person name="Karawczyk K."/>
            <person name="Piernik-Szablinska J."/>
            <person name="Szczecinska M."/>
            <person name="Mazdziarz M."/>
        </authorList>
    </citation>
    <scope>NUCLEOTIDE SEQUENCE [LARGE SCALE GENOMIC DNA]</scope>
    <source>
        <strain evidence="5">Rf_01</strain>
        <tissue evidence="5">Aerial parts of the thallus</tissue>
    </source>
</reference>
<dbReference type="InterPro" id="IPR038538">
    <property type="entry name" value="MTERF_sf"/>
</dbReference>
<feature type="compositionally biased region" description="Acidic residues" evidence="4">
    <location>
        <begin position="129"/>
        <end position="139"/>
    </location>
</feature>
<comment type="similarity">
    <text evidence="1">Belongs to the mTERF family.</text>
</comment>
<evidence type="ECO:0000256" key="4">
    <source>
        <dbReference type="SAM" id="MobiDB-lite"/>
    </source>
</evidence>
<dbReference type="SMART" id="SM00733">
    <property type="entry name" value="Mterf"/>
    <property type="match status" value="9"/>
</dbReference>
<dbReference type="FunFam" id="1.25.70.10:FF:000005">
    <property type="entry name" value="Transcription termination factor MTERF4, chloroplastic"/>
    <property type="match status" value="1"/>
</dbReference>
<accession>A0ABD1ZGA9</accession>
<dbReference type="PANTHER" id="PTHR13068">
    <property type="entry name" value="CGI-12 PROTEIN-RELATED"/>
    <property type="match status" value="1"/>
</dbReference>
<comment type="caution">
    <text evidence="5">The sequence shown here is derived from an EMBL/GenBank/DDBJ whole genome shotgun (WGS) entry which is preliminary data.</text>
</comment>
<dbReference type="EMBL" id="JBHFFA010000001">
    <property type="protein sequence ID" value="KAL2650459.1"/>
    <property type="molecule type" value="Genomic_DNA"/>
</dbReference>
<evidence type="ECO:0000256" key="3">
    <source>
        <dbReference type="ARBA" id="ARBA00022946"/>
    </source>
</evidence>
<organism evidence="5 6">
    <name type="scientific">Riccia fluitans</name>
    <dbReference type="NCBI Taxonomy" id="41844"/>
    <lineage>
        <taxon>Eukaryota</taxon>
        <taxon>Viridiplantae</taxon>
        <taxon>Streptophyta</taxon>
        <taxon>Embryophyta</taxon>
        <taxon>Marchantiophyta</taxon>
        <taxon>Marchantiopsida</taxon>
        <taxon>Marchantiidae</taxon>
        <taxon>Marchantiales</taxon>
        <taxon>Ricciaceae</taxon>
        <taxon>Riccia</taxon>
    </lineage>
</organism>
<dbReference type="AlphaFoldDB" id="A0ABD1ZGA9"/>
<evidence type="ECO:0000256" key="1">
    <source>
        <dbReference type="ARBA" id="ARBA00007692"/>
    </source>
</evidence>
<keyword evidence="2" id="KW-0804">Transcription</keyword>
<dbReference type="Pfam" id="PF02536">
    <property type="entry name" value="mTERF"/>
    <property type="match status" value="1"/>
</dbReference>
<evidence type="ECO:0000256" key="2">
    <source>
        <dbReference type="ARBA" id="ARBA00022472"/>
    </source>
</evidence>